<evidence type="ECO:0000313" key="1">
    <source>
        <dbReference type="EMBL" id="CAI4213645.1"/>
    </source>
</evidence>
<proteinExistence type="predicted"/>
<dbReference type="EMBL" id="CALLCH030000008">
    <property type="protein sequence ID" value="CAI4213645.1"/>
    <property type="molecule type" value="Genomic_DNA"/>
</dbReference>
<name>A0A9P1M9T5_9PEZI</name>
<protein>
    <submittedName>
        <fullName evidence="1">Uncharacterized protein</fullName>
    </submittedName>
</protein>
<evidence type="ECO:0000313" key="2">
    <source>
        <dbReference type="Proteomes" id="UP000838763"/>
    </source>
</evidence>
<gene>
    <name evidence="1" type="ORF">PPNO1_LOCUS3389</name>
</gene>
<dbReference type="AlphaFoldDB" id="A0A9P1M9T5"/>
<keyword evidence="2" id="KW-1185">Reference proteome</keyword>
<comment type="caution">
    <text evidence="1">The sequence shown here is derived from an EMBL/GenBank/DDBJ whole genome shotgun (WGS) entry which is preliminary data.</text>
</comment>
<organism evidence="1 2">
    <name type="scientific">Parascedosporium putredinis</name>
    <dbReference type="NCBI Taxonomy" id="1442378"/>
    <lineage>
        <taxon>Eukaryota</taxon>
        <taxon>Fungi</taxon>
        <taxon>Dikarya</taxon>
        <taxon>Ascomycota</taxon>
        <taxon>Pezizomycotina</taxon>
        <taxon>Sordariomycetes</taxon>
        <taxon>Hypocreomycetidae</taxon>
        <taxon>Microascales</taxon>
        <taxon>Microascaceae</taxon>
        <taxon>Parascedosporium</taxon>
    </lineage>
</organism>
<dbReference type="Proteomes" id="UP000838763">
    <property type="component" value="Unassembled WGS sequence"/>
</dbReference>
<reference evidence="1" key="1">
    <citation type="submission" date="2022-11" db="EMBL/GenBank/DDBJ databases">
        <authorList>
            <person name="Scott C."/>
            <person name="Bruce N."/>
        </authorList>
    </citation>
    <scope>NUCLEOTIDE SEQUENCE</scope>
</reference>
<accession>A0A9P1M9T5</accession>
<sequence length="141" mass="15236">MAVSSSVSIRATSWSVMTRMASRFRFSTLAMSRTRSWIRCLLRLSNANASKILRWDRSMPGGAFSIPTSTAHSSIISSPTDVAGSESALAAPRHVVDKVRPLLTSYRDVTGSLVAGPLRIVLFEERGCLGCGFGRRDDGDG</sequence>